<feature type="transmembrane region" description="Helical" evidence="17">
    <location>
        <begin position="152"/>
        <end position="170"/>
    </location>
</feature>
<feature type="active site" description="Proton acceptor" evidence="17">
    <location>
        <position position="90"/>
    </location>
</feature>
<evidence type="ECO:0000313" key="19">
    <source>
        <dbReference type="EMBL" id="GEO88029.1"/>
    </source>
</evidence>
<dbReference type="OrthoDB" id="116551at2"/>
<comment type="catalytic activity">
    <reaction evidence="13 17">
        <text>1,2-di-(9Z-octadecenoyl)-sn-glycero-3-cytidine-5'-diphosphate + 1D-myo-inositol 3-phosphate = 1,2-di-(9Z-octadecenoyl)-sn-glycero-3-phospho-(1D-myo-inositol-3-phosphate) + CMP + H(+)</text>
        <dbReference type="Rhea" id="RHEA:61216"/>
        <dbReference type="ChEBI" id="CHEBI:15378"/>
        <dbReference type="ChEBI" id="CHEBI:58401"/>
        <dbReference type="ChEBI" id="CHEBI:60377"/>
        <dbReference type="ChEBI" id="CHEBI:85356"/>
        <dbReference type="ChEBI" id="CHEBI:144472"/>
    </reaction>
</comment>
<keyword evidence="17" id="KW-1208">Phospholipid metabolism</keyword>
<dbReference type="NCBIfam" id="NF045883">
    <property type="entry name" value="PIPSynth"/>
    <property type="match status" value="1"/>
</dbReference>
<evidence type="ECO:0000256" key="15">
    <source>
        <dbReference type="ARBA" id="ARBA00033137"/>
    </source>
</evidence>
<comment type="function">
    <text evidence="17">Catalyzes the conjugation of the 1'-hydroxyl group of D-myo-inositol-3-phosphate (also named L-myo-inositol-1-phosphate) with a lipid tail of cytidine diphosphate diacylglycerol (CDP-DAG), forming phosphatidylinositol phosphate (PIP) and CMP. PIP is a precursor of phosphatidylinositol (PI) which is an essential lipid required for cell wall formation.</text>
</comment>
<keyword evidence="11 17" id="KW-1133">Transmembrane helix</keyword>
<dbReference type="GO" id="GO:0016780">
    <property type="term" value="F:phosphotransferase activity, for other substituted phosphate groups"/>
    <property type="evidence" value="ECO:0007669"/>
    <property type="project" value="UniProtKB-UniRule"/>
</dbReference>
<dbReference type="GO" id="GO:0000287">
    <property type="term" value="F:magnesium ion binding"/>
    <property type="evidence" value="ECO:0007669"/>
    <property type="project" value="UniProtKB-UniRule"/>
</dbReference>
<accession>A0A512HRE8</accession>
<feature type="binding site" evidence="17">
    <location>
        <position position="86"/>
    </location>
    <ligand>
        <name>Mg(2+)</name>
        <dbReference type="ChEBI" id="CHEBI:18420"/>
        <label>2</label>
    </ligand>
</feature>
<evidence type="ECO:0000256" key="4">
    <source>
        <dbReference type="ARBA" id="ARBA00010441"/>
    </source>
</evidence>
<feature type="binding site" evidence="17">
    <location>
        <position position="90"/>
    </location>
    <ligand>
        <name>Mg(2+)</name>
        <dbReference type="ChEBI" id="CHEBI:18420"/>
        <label>2</label>
    </ligand>
</feature>
<feature type="binding site" evidence="17">
    <location>
        <begin position="28"/>
        <end position="31"/>
    </location>
    <ligand>
        <name>a CDP-1,2-diacyl-sn-glycerol</name>
        <dbReference type="ChEBI" id="CHEBI:58332"/>
    </ligand>
</feature>
<keyword evidence="9 17" id="KW-0479">Metal-binding</keyword>
<evidence type="ECO:0000256" key="10">
    <source>
        <dbReference type="ARBA" id="ARBA00022842"/>
    </source>
</evidence>
<feature type="binding site" evidence="17">
    <location>
        <position position="86"/>
    </location>
    <ligand>
        <name>Mg(2+)</name>
        <dbReference type="ChEBI" id="CHEBI:18420"/>
        <label>1</label>
    </ligand>
</feature>
<dbReference type="AlphaFoldDB" id="A0A512HRE8"/>
<evidence type="ECO:0000256" key="13">
    <source>
        <dbReference type="ARBA" id="ARBA00023935"/>
    </source>
</evidence>
<feature type="transmembrane region" description="Helical" evidence="17">
    <location>
        <begin position="112"/>
        <end position="131"/>
    </location>
</feature>
<feature type="binding site" evidence="17">
    <location>
        <position position="65"/>
    </location>
    <ligand>
        <name>Mg(2+)</name>
        <dbReference type="ChEBI" id="CHEBI:18420"/>
        <label>2</label>
    </ligand>
</feature>
<gene>
    <name evidence="19" type="ORF">AFL01nite_03560</name>
</gene>
<dbReference type="InterPro" id="IPR043130">
    <property type="entry name" value="CDP-OH_PTrfase_TM_dom"/>
</dbReference>
<keyword evidence="6 17" id="KW-1003">Cell membrane</keyword>
<feature type="binding site" evidence="17">
    <location>
        <position position="73"/>
    </location>
    <ligand>
        <name>a CDP-1,2-diacyl-sn-glycerol</name>
        <dbReference type="ChEBI" id="CHEBI:58332"/>
    </ligand>
</feature>
<comment type="pathway">
    <text evidence="3">Lipid metabolism.</text>
</comment>
<keyword evidence="8 17" id="KW-0812">Transmembrane</keyword>
<evidence type="ECO:0000256" key="1">
    <source>
        <dbReference type="ARBA" id="ARBA00004651"/>
    </source>
</evidence>
<keyword evidence="12 17" id="KW-0472">Membrane</keyword>
<keyword evidence="7 17" id="KW-0808">Transferase</keyword>
<keyword evidence="17" id="KW-0594">Phospholipid biosynthesis</keyword>
<comment type="cofactor">
    <cofactor evidence="17">
        <name>Mg(2+)</name>
        <dbReference type="ChEBI" id="CHEBI:18420"/>
    </cofactor>
    <text evidence="17">Contains a di-nuclear catalytic Mg(2+) center.</text>
</comment>
<evidence type="ECO:0000256" key="14">
    <source>
        <dbReference type="ARBA" id="ARBA00024082"/>
    </source>
</evidence>
<reference evidence="19 20" key="1">
    <citation type="submission" date="2019-07" db="EMBL/GenBank/DDBJ databases">
        <title>Whole genome shotgun sequence of Aeromicrobium flavum NBRC 107625.</title>
        <authorList>
            <person name="Hosoyama A."/>
            <person name="Uohara A."/>
            <person name="Ohji S."/>
            <person name="Ichikawa N."/>
        </authorList>
    </citation>
    <scope>NUCLEOTIDE SEQUENCE [LARGE SCALE GENOMIC DNA]</scope>
    <source>
        <strain evidence="19 20">NBRC 107625</strain>
    </source>
</reference>
<comment type="catalytic activity">
    <reaction evidence="16 17">
        <text>a CDP-1,2-diacyl-sn-glycerol + 1D-myo-inositol 3-phosphate = a 1,2-diacyl-sn-glycero-3-phospho-(1D-myo-inositol-3-phosphate) + CMP + H(+)</text>
        <dbReference type="Rhea" id="RHEA:60504"/>
        <dbReference type="ChEBI" id="CHEBI:15378"/>
        <dbReference type="ChEBI" id="CHEBI:58088"/>
        <dbReference type="ChEBI" id="CHEBI:58332"/>
        <dbReference type="ChEBI" id="CHEBI:58401"/>
        <dbReference type="ChEBI" id="CHEBI:60377"/>
    </reaction>
</comment>
<keyword evidence="20" id="KW-1185">Reference proteome</keyword>
<dbReference type="InterPro" id="IPR044268">
    <property type="entry name" value="PIP_synthase_PgsA1"/>
</dbReference>
<protein>
    <recommendedName>
        <fullName evidence="14 17">Phosphatidylinositol phosphate synthase</fullName>
        <shortName evidence="17">PIP synthase</shortName>
        <ecNumber evidence="17">2.7.8.-</ecNumber>
    </recommendedName>
    <alternativeName>
        <fullName evidence="15 17">CDP-diacylglycerol--D-myo-inositol-3-phosphate 3-phosphatidyltransferase</fullName>
    </alternativeName>
</protein>
<evidence type="ECO:0000256" key="8">
    <source>
        <dbReference type="ARBA" id="ARBA00022692"/>
    </source>
</evidence>
<feature type="binding site" evidence="17">
    <location>
        <position position="65"/>
    </location>
    <ligand>
        <name>Mg(2+)</name>
        <dbReference type="ChEBI" id="CHEBI:18420"/>
        <label>1</label>
    </ligand>
</feature>
<evidence type="ECO:0000313" key="20">
    <source>
        <dbReference type="Proteomes" id="UP000321769"/>
    </source>
</evidence>
<evidence type="ECO:0000256" key="11">
    <source>
        <dbReference type="ARBA" id="ARBA00022989"/>
    </source>
</evidence>
<evidence type="ECO:0000256" key="16">
    <source>
        <dbReference type="ARBA" id="ARBA00048865"/>
    </source>
</evidence>
<comment type="similarity">
    <text evidence="4 17 18">Belongs to the CDP-alcohol phosphatidyltransferase class-I family.</text>
</comment>
<keyword evidence="10 17" id="KW-0460">Magnesium</keyword>
<dbReference type="RefSeq" id="WP_146825368.1">
    <property type="nucleotide sequence ID" value="NZ_BAAAYQ010000001.1"/>
</dbReference>
<evidence type="ECO:0000256" key="3">
    <source>
        <dbReference type="ARBA" id="ARBA00005189"/>
    </source>
</evidence>
<sequence>MLERFRAFWNKLFSPVADGLIKIGVTPDMVTWVGTIGVCVGALWLFPQGEFFWGTMFVTAFVFSDIVDGTMARKLGRTSKYGAFLDSTLDRLGDAAVFGGIALWYAWEGDSQVYLCLALACLVLGSLTSYIRARAESLGMEAKGGIAERSDRLVSILVMTGLSGLFNLPILQHVTLWALAAASLVTVAQRMTMVKRQADAAA</sequence>
<dbReference type="Pfam" id="PF01066">
    <property type="entry name" value="CDP-OH_P_transf"/>
    <property type="match status" value="1"/>
</dbReference>
<dbReference type="EMBL" id="BJZQ01000001">
    <property type="protein sequence ID" value="GEO88029.1"/>
    <property type="molecule type" value="Genomic_DNA"/>
</dbReference>
<feature type="binding site" evidence="17">
    <location>
        <position position="79"/>
    </location>
    <ligand>
        <name>a CDP-1,2-diacyl-sn-glycerol</name>
        <dbReference type="ChEBI" id="CHEBI:58332"/>
    </ligand>
</feature>
<evidence type="ECO:0000256" key="9">
    <source>
        <dbReference type="ARBA" id="ARBA00022723"/>
    </source>
</evidence>
<evidence type="ECO:0000256" key="18">
    <source>
        <dbReference type="RuleBase" id="RU003750"/>
    </source>
</evidence>
<evidence type="ECO:0000256" key="7">
    <source>
        <dbReference type="ARBA" id="ARBA00022679"/>
    </source>
</evidence>
<dbReference type="HAMAP" id="MF_02241">
    <property type="entry name" value="PIP_synthase"/>
    <property type="match status" value="1"/>
</dbReference>
<dbReference type="InterPro" id="IPR000462">
    <property type="entry name" value="CDP-OH_P_trans"/>
</dbReference>
<feature type="binding site" evidence="17">
    <location>
        <position position="69"/>
    </location>
    <ligand>
        <name>a CDP-1,2-diacyl-sn-glycerol</name>
        <dbReference type="ChEBI" id="CHEBI:58332"/>
    </ligand>
</feature>
<comment type="subcellular location">
    <subcellularLocation>
        <location evidence="1 17">Cell membrane</location>
        <topology evidence="1 17">Multi-pass membrane protein</topology>
    </subcellularLocation>
</comment>
<dbReference type="InterPro" id="IPR048254">
    <property type="entry name" value="CDP_ALCOHOL_P_TRANSF_CS"/>
</dbReference>
<evidence type="ECO:0000256" key="12">
    <source>
        <dbReference type="ARBA" id="ARBA00023136"/>
    </source>
</evidence>
<keyword evidence="17" id="KW-0444">Lipid biosynthesis</keyword>
<dbReference type="PROSITE" id="PS00379">
    <property type="entry name" value="CDP_ALCOHOL_P_TRANSF"/>
    <property type="match status" value="1"/>
</dbReference>
<feature type="binding site" evidence="17">
    <location>
        <position position="68"/>
    </location>
    <ligand>
        <name>Mg(2+)</name>
        <dbReference type="ChEBI" id="CHEBI:18420"/>
        <label>1</label>
    </ligand>
</feature>
<dbReference type="Proteomes" id="UP000321769">
    <property type="component" value="Unassembled WGS sequence"/>
</dbReference>
<proteinExistence type="inferred from homology"/>
<comment type="pathway">
    <text evidence="2 17">Phospholipid metabolism; phosphatidylinositol phosphate biosynthesis.</text>
</comment>
<evidence type="ECO:0000256" key="5">
    <source>
        <dbReference type="ARBA" id="ARBA00011738"/>
    </source>
</evidence>
<comment type="subunit">
    <text evidence="5 17">Homodimer.</text>
</comment>
<dbReference type="Gene3D" id="1.20.120.1760">
    <property type="match status" value="1"/>
</dbReference>
<evidence type="ECO:0000256" key="17">
    <source>
        <dbReference type="HAMAP-Rule" id="MF_02241"/>
    </source>
</evidence>
<comment type="caution">
    <text evidence="19">The sequence shown here is derived from an EMBL/GenBank/DDBJ whole genome shotgun (WGS) entry which is preliminary data.</text>
</comment>
<dbReference type="GO" id="GO:0008654">
    <property type="term" value="P:phospholipid biosynthetic process"/>
    <property type="evidence" value="ECO:0007669"/>
    <property type="project" value="UniProtKB-UniRule"/>
</dbReference>
<evidence type="ECO:0000256" key="2">
    <source>
        <dbReference type="ARBA" id="ARBA00004805"/>
    </source>
</evidence>
<dbReference type="UniPathway" id="UPA00220"/>
<dbReference type="GO" id="GO:0005886">
    <property type="term" value="C:plasma membrane"/>
    <property type="evidence" value="ECO:0007669"/>
    <property type="project" value="UniProtKB-SubCell"/>
</dbReference>
<comment type="caution">
    <text evidence="17">Lacks conserved residue(s) required for the propagation of feature annotation.</text>
</comment>
<dbReference type="EC" id="2.7.8.-" evidence="17"/>
<name>A0A512HRE8_9ACTN</name>
<organism evidence="19 20">
    <name type="scientific">Aeromicrobium flavum</name>
    <dbReference type="NCBI Taxonomy" id="416568"/>
    <lineage>
        <taxon>Bacteria</taxon>
        <taxon>Bacillati</taxon>
        <taxon>Actinomycetota</taxon>
        <taxon>Actinomycetes</taxon>
        <taxon>Propionibacteriales</taxon>
        <taxon>Nocardioidaceae</taxon>
        <taxon>Aeromicrobium</taxon>
    </lineage>
</organism>
<keyword evidence="17" id="KW-0443">Lipid metabolism</keyword>
<feature type="transmembrane region" description="Helical" evidence="17">
    <location>
        <begin position="20"/>
        <end position="45"/>
    </location>
</feature>
<evidence type="ECO:0000256" key="6">
    <source>
        <dbReference type="ARBA" id="ARBA00022475"/>
    </source>
</evidence>